<feature type="transmembrane region" description="Helical" evidence="7">
    <location>
        <begin position="196"/>
        <end position="216"/>
    </location>
</feature>
<evidence type="ECO:0000256" key="5">
    <source>
        <dbReference type="ARBA" id="ARBA00023136"/>
    </source>
</evidence>
<dbReference type="Gene3D" id="1.20.1250.20">
    <property type="entry name" value="MFS general substrate transporter like domains"/>
    <property type="match status" value="1"/>
</dbReference>
<evidence type="ECO:0000256" key="4">
    <source>
        <dbReference type="ARBA" id="ARBA00022989"/>
    </source>
</evidence>
<dbReference type="PANTHER" id="PTHR23501:SF109">
    <property type="entry name" value="MAJOR FACILITATOR SUPERFAMILY (MFS) PROFILE DOMAIN-CONTAINING PROTEIN-RELATED"/>
    <property type="match status" value="1"/>
</dbReference>
<dbReference type="Proteomes" id="UP000176998">
    <property type="component" value="Unassembled WGS sequence"/>
</dbReference>
<comment type="subcellular location">
    <subcellularLocation>
        <location evidence="1">Membrane</location>
        <topology evidence="1">Multi-pass membrane protein</topology>
    </subcellularLocation>
</comment>
<keyword evidence="3 7" id="KW-0812">Transmembrane</keyword>
<evidence type="ECO:0000313" key="8">
    <source>
        <dbReference type="EMBL" id="OHF03301.1"/>
    </source>
</evidence>
<evidence type="ECO:0000256" key="1">
    <source>
        <dbReference type="ARBA" id="ARBA00004141"/>
    </source>
</evidence>
<dbReference type="AlphaFoldDB" id="A0A1G4BPB4"/>
<feature type="transmembrane region" description="Helical" evidence="7">
    <location>
        <begin position="502"/>
        <end position="526"/>
    </location>
</feature>
<proteinExistence type="predicted"/>
<feature type="non-terminal residue" evidence="8">
    <location>
        <position position="1"/>
    </location>
</feature>
<feature type="transmembrane region" description="Helical" evidence="7">
    <location>
        <begin position="441"/>
        <end position="460"/>
    </location>
</feature>
<feature type="transmembrane region" description="Helical" evidence="7">
    <location>
        <begin position="228"/>
        <end position="250"/>
    </location>
</feature>
<evidence type="ECO:0000256" key="7">
    <source>
        <dbReference type="SAM" id="Phobius"/>
    </source>
</evidence>
<evidence type="ECO:0000256" key="2">
    <source>
        <dbReference type="ARBA" id="ARBA00022448"/>
    </source>
</evidence>
<gene>
    <name evidence="8" type="ORF">CORC01_01354</name>
</gene>
<dbReference type="InterPro" id="IPR005829">
    <property type="entry name" value="Sugar_transporter_CS"/>
</dbReference>
<dbReference type="InterPro" id="IPR010573">
    <property type="entry name" value="MFS_Str1/Tri12-like"/>
</dbReference>
<dbReference type="EMBL" id="MJBS01000007">
    <property type="protein sequence ID" value="OHF03301.1"/>
    <property type="molecule type" value="Genomic_DNA"/>
</dbReference>
<evidence type="ECO:0000256" key="6">
    <source>
        <dbReference type="SAM" id="MobiDB-lite"/>
    </source>
</evidence>
<feature type="transmembrane region" description="Helical" evidence="7">
    <location>
        <begin position="466"/>
        <end position="495"/>
    </location>
</feature>
<protein>
    <submittedName>
        <fullName evidence="8">Trichothecene efflux pump</fullName>
    </submittedName>
</protein>
<dbReference type="InterPro" id="IPR053791">
    <property type="entry name" value="MFS_Tri12-like"/>
</dbReference>
<feature type="transmembrane region" description="Helical" evidence="7">
    <location>
        <begin position="128"/>
        <end position="150"/>
    </location>
</feature>
<feature type="transmembrane region" description="Helical" evidence="7">
    <location>
        <begin position="411"/>
        <end position="434"/>
    </location>
</feature>
<comment type="caution">
    <text evidence="8">The sequence shown here is derived from an EMBL/GenBank/DDBJ whole genome shotgun (WGS) entry which is preliminary data.</text>
</comment>
<evidence type="ECO:0000313" key="9">
    <source>
        <dbReference type="Proteomes" id="UP000176998"/>
    </source>
</evidence>
<sequence>RWKEHDGWQGHKSVSALCFYQATSLQHIVIRNFSHHHSSLFSWHLALNHSIPNTRSQTKTPDMANNNADNAAQDPQAQQGSRGQAAKDDDWDFEQLGSHIQVTHIDGTIRSVHKDALGRSDSPDSGRVFLMLLAQSLASTAAWLGWVAPANTSSIGFLLVGRLSDLYGRRWIIVGTSLLGVAGCILGSFAKNAEMLIAANICNGMAAAAQLPLGFVTAELVSNSSRTTMVSVVTVLPFLFAILGSATAPYMLNDNNPSQWRWGYYTGSFFALFSFLLYFGLYRPPSFKQLNVVGKTKLEMVKHLDFVGILLHISGCVLLLLGFCLGASSYPSVGKEIIGTLVGGIVALILFVFYEAYSTIEQPLMPPKMFKNAQFTSLVTCATFASMIFYVLTILWPFVIGKVFNNDWRDIAWYGSLLPLGATFGLYAAAFPILRGPYTKILCTTAAVMVLGFTIPLFNISPGGKLLLTVALGMSASFAIGYIVAIAITGVTLIWEAQDIGLASGILGSVCSLGCACVRTLFTLILRKKLEEELPKFIGPVVLGAGLSADSLVQLAAAIKDSATKNGNSTNLSTYKDLNSTTKAALTKAIQTGYASSLRFVFLAIIPFPVVLVVGACFIPDMSKFNTRRIARKLQGSKKGMPQSNEEGVELPGLELPMLGRRAPATEAA</sequence>
<reference evidence="8 9" key="1">
    <citation type="submission" date="2016-09" db="EMBL/GenBank/DDBJ databases">
        <authorList>
            <person name="Capua I."/>
            <person name="De Benedictis P."/>
            <person name="Joannis T."/>
            <person name="Lombin L.H."/>
            <person name="Cattoli G."/>
        </authorList>
    </citation>
    <scope>NUCLEOTIDE SEQUENCE [LARGE SCALE GENOMIC DNA]</scope>
    <source>
        <strain evidence="8 9">IMI 309357</strain>
    </source>
</reference>
<dbReference type="SUPFAM" id="SSF103473">
    <property type="entry name" value="MFS general substrate transporter"/>
    <property type="match status" value="1"/>
</dbReference>
<dbReference type="PROSITE" id="PS00216">
    <property type="entry name" value="SUGAR_TRANSPORT_1"/>
    <property type="match status" value="1"/>
</dbReference>
<feature type="compositionally biased region" description="Low complexity" evidence="6">
    <location>
        <begin position="650"/>
        <end position="660"/>
    </location>
</feature>
<dbReference type="CDD" id="cd06179">
    <property type="entry name" value="MFS_TRI12_like"/>
    <property type="match status" value="1"/>
</dbReference>
<keyword evidence="4 7" id="KW-1133">Transmembrane helix</keyword>
<organism evidence="8 9">
    <name type="scientific">Colletotrichum orchidophilum</name>
    <dbReference type="NCBI Taxonomy" id="1209926"/>
    <lineage>
        <taxon>Eukaryota</taxon>
        <taxon>Fungi</taxon>
        <taxon>Dikarya</taxon>
        <taxon>Ascomycota</taxon>
        <taxon>Pezizomycotina</taxon>
        <taxon>Sordariomycetes</taxon>
        <taxon>Hypocreomycetidae</taxon>
        <taxon>Glomerellales</taxon>
        <taxon>Glomerellaceae</taxon>
        <taxon>Colletotrichum</taxon>
    </lineage>
</organism>
<dbReference type="InterPro" id="IPR036259">
    <property type="entry name" value="MFS_trans_sf"/>
</dbReference>
<evidence type="ECO:0000256" key="3">
    <source>
        <dbReference type="ARBA" id="ARBA00022692"/>
    </source>
</evidence>
<dbReference type="GO" id="GO:0005886">
    <property type="term" value="C:plasma membrane"/>
    <property type="evidence" value="ECO:0007669"/>
    <property type="project" value="TreeGrafter"/>
</dbReference>
<keyword evidence="2" id="KW-0813">Transport</keyword>
<feature type="transmembrane region" description="Helical" evidence="7">
    <location>
        <begin position="262"/>
        <end position="282"/>
    </location>
</feature>
<feature type="region of interest" description="Disordered" evidence="6">
    <location>
        <begin position="635"/>
        <end position="669"/>
    </location>
</feature>
<accession>A0A1G4BPB4</accession>
<feature type="compositionally biased region" description="Low complexity" evidence="6">
    <location>
        <begin position="64"/>
        <end position="79"/>
    </location>
</feature>
<dbReference type="PANTHER" id="PTHR23501">
    <property type="entry name" value="MAJOR FACILITATOR SUPERFAMILY"/>
    <property type="match status" value="1"/>
</dbReference>
<dbReference type="Pfam" id="PF06609">
    <property type="entry name" value="TRI12"/>
    <property type="match status" value="1"/>
</dbReference>
<dbReference type="GO" id="GO:0022857">
    <property type="term" value="F:transmembrane transporter activity"/>
    <property type="evidence" value="ECO:0007669"/>
    <property type="project" value="InterPro"/>
</dbReference>
<dbReference type="GeneID" id="34554520"/>
<keyword evidence="9" id="KW-1185">Reference proteome</keyword>
<dbReference type="OrthoDB" id="4161376at2759"/>
<feature type="transmembrane region" description="Helical" evidence="7">
    <location>
        <begin position="600"/>
        <end position="619"/>
    </location>
</feature>
<feature type="transmembrane region" description="Helical" evidence="7">
    <location>
        <begin position="171"/>
        <end position="190"/>
    </location>
</feature>
<name>A0A1G4BPB4_9PEZI</name>
<feature type="region of interest" description="Disordered" evidence="6">
    <location>
        <begin position="52"/>
        <end position="88"/>
    </location>
</feature>
<dbReference type="RefSeq" id="XP_022480438.1">
    <property type="nucleotide sequence ID" value="XM_022613010.1"/>
</dbReference>
<keyword evidence="5 7" id="KW-0472">Membrane</keyword>
<feature type="transmembrane region" description="Helical" evidence="7">
    <location>
        <begin position="378"/>
        <end position="399"/>
    </location>
</feature>
<feature type="transmembrane region" description="Helical" evidence="7">
    <location>
        <begin position="337"/>
        <end position="357"/>
    </location>
</feature>
<feature type="transmembrane region" description="Helical" evidence="7">
    <location>
        <begin position="303"/>
        <end position="331"/>
    </location>
</feature>